<dbReference type="RefSeq" id="XP_052945183.1">
    <property type="nucleotide sequence ID" value="XM_053092765.1"/>
</dbReference>
<dbReference type="AlphaFoldDB" id="A0AA38H8G1"/>
<feature type="region of interest" description="Disordered" evidence="1">
    <location>
        <begin position="692"/>
        <end position="745"/>
    </location>
</feature>
<name>A0AA38H8G1_9TREE</name>
<dbReference type="Pfam" id="PF00621">
    <property type="entry name" value="RhoGEF"/>
    <property type="match status" value="1"/>
</dbReference>
<proteinExistence type="predicted"/>
<feature type="compositionally biased region" description="Low complexity" evidence="1">
    <location>
        <begin position="723"/>
        <end position="736"/>
    </location>
</feature>
<protein>
    <recommendedName>
        <fullName evidence="2">DH domain-containing protein</fullName>
    </recommendedName>
</protein>
<feature type="compositionally biased region" description="Low complexity" evidence="1">
    <location>
        <begin position="230"/>
        <end position="239"/>
    </location>
</feature>
<sequence>MLTPRTSPPPTLGRPGRSIGKRRSIQNMGTPPVPLWDMAGVSTPPVPARDKRDKHLYTPQPSFDSPAANFGSPRPSPRPLYDVTSPRPRNSPRPALMTPPVIAPVSPSISRRPKLLPAIPLEIDPPSYSTPRSRRSVQVNGYPQDKSVQIVINSGRQSPEVPPSPALREKRSSTSLRRACVTPTPPRPARRRRDSAVSPRQVELFPPQADFSRASSPFDDSGSVSTISDAPTPRATPRAVPEEVKGSKRDSTQRRLDALRGLVANLDFNQPWSMTDDGAADNRDNRAFWASPDVQETLCSPAPAPAPNPRSLYASPSQSSLHISRPFPIADQIPLQDHGWEAKPSPRPRSSRSESNLHTPTRVRKELFNVASSGYTKSLAGEPASTIAPPTPETTWRSSLSSDALFYRVLETRGADEIKRQEVMWEMCETEQAFLKSMRNVLRLFATPLKTPQGRWIDGIPERISQLFDSLESVAHAHSVIAAVQRDMRRKSEVVDINAFVRALKSWVPKLEVYESYLLRFEPVVALVEDHIRDPGSVFGEFVRMQLKEEILGSMSLGSMLLKPVQRLMKYPLFLKRLLDVTPCHPELLSLLASTESIILTLQAAKAKEEDFDQLVSLESRLSGLPPDFGLVQRGRKLTGYGSVLRVYPNSFASMMTSSRSSVSSSISSASSPWDTAYSASTCRSSSFSVSSVTSSVPSRSGSLRMSPSAFSTSPKRPGVYRSPSSASSTAGTDSSRPNTPSMGRRRSKDELALFIFDDLVILAAPSEKAGIFSSKSKKEKGWRVLGEHEGGVGKLVEVKDWSGFGGLSALFVLTILPLASHLREPLLPVTICLTIPPPASPSASTPSRTRTPALNCPHLTTLPHFLNALAQATTAGPGDASVYMEEKEREEVLYYHHNDNHQDGDRVEIAFGTDEGEEHPLHSLRALGYAQ</sequence>
<comment type="caution">
    <text evidence="3">The sequence shown here is derived from an EMBL/GenBank/DDBJ whole genome shotgun (WGS) entry which is preliminary data.</text>
</comment>
<feature type="compositionally biased region" description="Low complexity" evidence="1">
    <location>
        <begin position="99"/>
        <end position="110"/>
    </location>
</feature>
<dbReference type="InterPro" id="IPR051092">
    <property type="entry name" value="FYVE_RhoGEF_PH"/>
</dbReference>
<feature type="region of interest" description="Disordered" evidence="1">
    <location>
        <begin position="338"/>
        <end position="363"/>
    </location>
</feature>
<dbReference type="SMART" id="SM00325">
    <property type="entry name" value="RhoGEF"/>
    <property type="match status" value="1"/>
</dbReference>
<feature type="compositionally biased region" description="Pro residues" evidence="1">
    <location>
        <begin position="1"/>
        <end position="12"/>
    </location>
</feature>
<dbReference type="InterPro" id="IPR000219">
    <property type="entry name" value="DH_dom"/>
</dbReference>
<evidence type="ECO:0000313" key="3">
    <source>
        <dbReference type="EMBL" id="KAI9635406.1"/>
    </source>
</evidence>
<accession>A0AA38H8G1</accession>
<dbReference type="GO" id="GO:0005737">
    <property type="term" value="C:cytoplasm"/>
    <property type="evidence" value="ECO:0007669"/>
    <property type="project" value="TreeGrafter"/>
</dbReference>
<feature type="region of interest" description="Disordered" evidence="1">
    <location>
        <begin position="298"/>
        <end position="319"/>
    </location>
</feature>
<dbReference type="Gene3D" id="1.20.900.10">
    <property type="entry name" value="Dbl homology (DH) domain"/>
    <property type="match status" value="1"/>
</dbReference>
<dbReference type="PANTHER" id="PTHR12673">
    <property type="entry name" value="FACIOGENITAL DYSPLASIA PROTEIN"/>
    <property type="match status" value="1"/>
</dbReference>
<feature type="compositionally biased region" description="Low complexity" evidence="1">
    <location>
        <begin position="692"/>
        <end position="707"/>
    </location>
</feature>
<keyword evidence="4" id="KW-1185">Reference proteome</keyword>
<dbReference type="EMBL" id="JAKWFO010000005">
    <property type="protein sequence ID" value="KAI9635406.1"/>
    <property type="molecule type" value="Genomic_DNA"/>
</dbReference>
<organism evidence="3 4">
    <name type="scientific">Dioszegia hungarica</name>
    <dbReference type="NCBI Taxonomy" id="4972"/>
    <lineage>
        <taxon>Eukaryota</taxon>
        <taxon>Fungi</taxon>
        <taxon>Dikarya</taxon>
        <taxon>Basidiomycota</taxon>
        <taxon>Agaricomycotina</taxon>
        <taxon>Tremellomycetes</taxon>
        <taxon>Tremellales</taxon>
        <taxon>Bulleribasidiaceae</taxon>
        <taxon>Dioszegia</taxon>
    </lineage>
</organism>
<feature type="compositionally biased region" description="Polar residues" evidence="1">
    <location>
        <begin position="137"/>
        <end position="157"/>
    </location>
</feature>
<gene>
    <name evidence="3" type="ORF">MKK02DRAFT_44094</name>
</gene>
<dbReference type="Proteomes" id="UP001164286">
    <property type="component" value="Unassembled WGS sequence"/>
</dbReference>
<feature type="domain" description="DH" evidence="2">
    <location>
        <begin position="419"/>
        <end position="605"/>
    </location>
</feature>
<dbReference type="GeneID" id="77731970"/>
<feature type="compositionally biased region" description="Basic and acidic residues" evidence="1">
    <location>
        <begin position="240"/>
        <end position="252"/>
    </location>
</feature>
<reference evidence="3" key="1">
    <citation type="journal article" date="2022" name="G3 (Bethesda)">
        <title>High quality genome of the basidiomycete yeast Dioszegia hungarica PDD-24b-2 isolated from cloud water.</title>
        <authorList>
            <person name="Jarrige D."/>
            <person name="Haridas S."/>
            <person name="Bleykasten-Grosshans C."/>
            <person name="Joly M."/>
            <person name="Nadalig T."/>
            <person name="Sancelme M."/>
            <person name="Vuilleumier S."/>
            <person name="Grigoriev I.V."/>
            <person name="Amato P."/>
            <person name="Bringel F."/>
        </authorList>
    </citation>
    <scope>NUCLEOTIDE SEQUENCE</scope>
    <source>
        <strain evidence="3">PDD-24b-2</strain>
    </source>
</reference>
<evidence type="ECO:0000313" key="4">
    <source>
        <dbReference type="Proteomes" id="UP001164286"/>
    </source>
</evidence>
<evidence type="ECO:0000259" key="2">
    <source>
        <dbReference type="PROSITE" id="PS50010"/>
    </source>
</evidence>
<dbReference type="PANTHER" id="PTHR12673:SF159">
    <property type="entry name" value="LD03170P"/>
    <property type="match status" value="1"/>
</dbReference>
<dbReference type="SUPFAM" id="SSF48065">
    <property type="entry name" value="DBL homology domain (DH-domain)"/>
    <property type="match status" value="1"/>
</dbReference>
<evidence type="ECO:0000256" key="1">
    <source>
        <dbReference type="SAM" id="MobiDB-lite"/>
    </source>
</evidence>
<feature type="region of interest" description="Disordered" evidence="1">
    <location>
        <begin position="1"/>
        <end position="252"/>
    </location>
</feature>
<dbReference type="InterPro" id="IPR035899">
    <property type="entry name" value="DBL_dom_sf"/>
</dbReference>
<dbReference type="PROSITE" id="PS50010">
    <property type="entry name" value="DH_2"/>
    <property type="match status" value="1"/>
</dbReference>
<dbReference type="GO" id="GO:0005085">
    <property type="term" value="F:guanyl-nucleotide exchange factor activity"/>
    <property type="evidence" value="ECO:0007669"/>
    <property type="project" value="InterPro"/>
</dbReference>